<keyword evidence="2" id="KW-1185">Reference proteome</keyword>
<dbReference type="AlphaFoldDB" id="A0A1H4H8Z4"/>
<sequence>MMAIECVTDMKLTKRKALEINSCKSFFQFVREDYPRLKSDLESAELKAKDQGRSEGLQSEILREKLVFIMSVRSHMSIAGTVSKAIGE</sequence>
<evidence type="ECO:0000313" key="1">
    <source>
        <dbReference type="EMBL" id="SEB18303.1"/>
    </source>
</evidence>
<evidence type="ECO:0000313" key="2">
    <source>
        <dbReference type="Proteomes" id="UP000242469"/>
    </source>
</evidence>
<accession>A0A1H4H8Z4</accession>
<reference evidence="2" key="1">
    <citation type="submission" date="2016-10" db="EMBL/GenBank/DDBJ databases">
        <authorList>
            <person name="Varghese N."/>
            <person name="Submissions S."/>
        </authorList>
    </citation>
    <scope>NUCLEOTIDE SEQUENCE [LARGE SCALE GENOMIC DNA]</scope>
    <source>
        <strain evidence="2">DSM 11526</strain>
    </source>
</reference>
<name>A0A1H4H8Z4_9GAMM</name>
<gene>
    <name evidence="1" type="ORF">SAMN02745729_13315</name>
</gene>
<dbReference type="STRING" id="1122198.SAMN02745729_13315"/>
<proteinExistence type="predicted"/>
<dbReference type="EMBL" id="FNRJ01000033">
    <property type="protein sequence ID" value="SEB18303.1"/>
    <property type="molecule type" value="Genomic_DNA"/>
</dbReference>
<dbReference type="Proteomes" id="UP000242469">
    <property type="component" value="Unassembled WGS sequence"/>
</dbReference>
<organism evidence="1 2">
    <name type="scientific">Marinobacterium iners DSM 11526</name>
    <dbReference type="NCBI Taxonomy" id="1122198"/>
    <lineage>
        <taxon>Bacteria</taxon>
        <taxon>Pseudomonadati</taxon>
        <taxon>Pseudomonadota</taxon>
        <taxon>Gammaproteobacteria</taxon>
        <taxon>Oceanospirillales</taxon>
        <taxon>Oceanospirillaceae</taxon>
        <taxon>Marinobacterium</taxon>
    </lineage>
</organism>
<protein>
    <submittedName>
        <fullName evidence="1">Uncharacterized protein</fullName>
    </submittedName>
</protein>